<feature type="non-terminal residue" evidence="2">
    <location>
        <position position="249"/>
    </location>
</feature>
<feature type="domain" description="Homing endonuclease LAGLIDADG" evidence="1">
    <location>
        <begin position="2"/>
        <end position="65"/>
    </location>
</feature>
<dbReference type="Pfam" id="PF14528">
    <property type="entry name" value="LAGLIDADG_3"/>
    <property type="match status" value="1"/>
</dbReference>
<organism evidence="2">
    <name type="scientific">marine sediment metagenome</name>
    <dbReference type="NCBI Taxonomy" id="412755"/>
    <lineage>
        <taxon>unclassified sequences</taxon>
        <taxon>metagenomes</taxon>
        <taxon>ecological metagenomes</taxon>
    </lineage>
</organism>
<accession>X0X0R3</accession>
<protein>
    <recommendedName>
        <fullName evidence="1">Homing endonuclease LAGLIDADG domain-containing protein</fullName>
    </recommendedName>
</protein>
<dbReference type="Gene3D" id="2.170.16.10">
    <property type="entry name" value="Hedgehog/Intein (Hint) domain"/>
    <property type="match status" value="1"/>
</dbReference>
<comment type="caution">
    <text evidence="2">The sequence shown here is derived from an EMBL/GenBank/DDBJ whole genome shotgun (WGS) entry which is preliminary data.</text>
</comment>
<dbReference type="InterPro" id="IPR004860">
    <property type="entry name" value="LAGLIDADG_dom"/>
</dbReference>
<dbReference type="InterPro" id="IPR027434">
    <property type="entry name" value="Homing_endonucl"/>
</dbReference>
<dbReference type="InterPro" id="IPR030934">
    <property type="entry name" value="Intein_C"/>
</dbReference>
<gene>
    <name evidence="2" type="ORF">S01H1_67211</name>
</gene>
<dbReference type="GO" id="GO:0004519">
    <property type="term" value="F:endonuclease activity"/>
    <property type="evidence" value="ECO:0007669"/>
    <property type="project" value="InterPro"/>
</dbReference>
<dbReference type="EMBL" id="BARS01044495">
    <property type="protein sequence ID" value="GAG36789.1"/>
    <property type="molecule type" value="Genomic_DNA"/>
</dbReference>
<name>X0X0R3_9ZZZZ</name>
<dbReference type="AlphaFoldDB" id="X0X0R3"/>
<feature type="non-terminal residue" evidence="2">
    <location>
        <position position="1"/>
    </location>
</feature>
<evidence type="ECO:0000313" key="2">
    <source>
        <dbReference type="EMBL" id="GAG36789.1"/>
    </source>
</evidence>
<reference evidence="2" key="1">
    <citation type="journal article" date="2014" name="Front. Microbiol.">
        <title>High frequency of phylogenetically diverse reductive dehalogenase-homologous genes in deep subseafloor sedimentary metagenomes.</title>
        <authorList>
            <person name="Kawai M."/>
            <person name="Futagami T."/>
            <person name="Toyoda A."/>
            <person name="Takaki Y."/>
            <person name="Nishi S."/>
            <person name="Hori S."/>
            <person name="Arai W."/>
            <person name="Tsubouchi T."/>
            <person name="Morono Y."/>
            <person name="Uchiyama I."/>
            <person name="Ito T."/>
            <person name="Fujiyama A."/>
            <person name="Inagaki F."/>
            <person name="Takami H."/>
        </authorList>
    </citation>
    <scope>NUCLEOTIDE SEQUENCE</scope>
    <source>
        <strain evidence="2">Expedition CK06-06</strain>
    </source>
</reference>
<dbReference type="NCBIfam" id="TIGR01443">
    <property type="entry name" value="intein_Cterm"/>
    <property type="match status" value="1"/>
</dbReference>
<sequence length="249" mass="29043">RGDGFVDSERFGYITASYELAKGYSDTLLSIGCWNYIAKEDREDASYYKVVISSSDSMAKFLQEVVESCDKRYKKILTFCNRSKNRLNDRDVMPLNIIKQTYSLLKNLRIADGYFVNSIKKKQNAHVKKVNHYLNLIEKHLNNISLDMHSQILRRKLNITLKELSSAYGCCTASIRNLEKRNDPKYLKILKKRAQNKLQRCKQLLLDLKKFTTSDLRLVTVKSIKKIPNKDIKWVYDVTVEPNHTFISE</sequence>
<dbReference type="SUPFAM" id="SSF55608">
    <property type="entry name" value="Homing endonucleases"/>
    <property type="match status" value="1"/>
</dbReference>
<dbReference type="SUPFAM" id="SSF51294">
    <property type="entry name" value="Hedgehog/intein (Hint) domain"/>
    <property type="match status" value="1"/>
</dbReference>
<evidence type="ECO:0000259" key="1">
    <source>
        <dbReference type="Pfam" id="PF14528"/>
    </source>
</evidence>
<dbReference type="InterPro" id="IPR036844">
    <property type="entry name" value="Hint_dom_sf"/>
</dbReference>
<proteinExistence type="predicted"/>
<dbReference type="Gene3D" id="3.10.28.10">
    <property type="entry name" value="Homing endonucleases"/>
    <property type="match status" value="1"/>
</dbReference>